<keyword evidence="3" id="KW-0949">S-adenosyl-L-methionine</keyword>
<evidence type="ECO:0000256" key="3">
    <source>
        <dbReference type="ARBA" id="ARBA00022691"/>
    </source>
</evidence>
<feature type="domain" description="SAM-dependent MTase TRM10-type" evidence="4">
    <location>
        <begin position="68"/>
        <end position="265"/>
    </location>
</feature>
<dbReference type="GO" id="GO:0005654">
    <property type="term" value="C:nucleoplasm"/>
    <property type="evidence" value="ECO:0007669"/>
    <property type="project" value="TreeGrafter"/>
</dbReference>
<keyword evidence="7" id="KW-1185">Reference proteome</keyword>
<dbReference type="AlphaFoldDB" id="A0A834VHC7"/>
<name>A0A834VHC7_SARSC</name>
<reference evidence="5" key="2">
    <citation type="submission" date="2020-01" db="EMBL/GenBank/DDBJ databases">
        <authorList>
            <person name="Korhonen P.K.K."/>
            <person name="Guangxu M.G."/>
            <person name="Wang T.W."/>
            <person name="Stroehlein A.J.S."/>
            <person name="Young N.D."/>
            <person name="Ang C.-S.A."/>
            <person name="Fernando D.W.F."/>
            <person name="Lu H.L."/>
            <person name="Taylor S.T."/>
            <person name="Ehtesham M.E.M."/>
            <person name="Najaraj S.H.N."/>
            <person name="Harsha G.H.G."/>
            <person name="Madugundu A.M."/>
            <person name="Renuse S.R."/>
            <person name="Holt D.H."/>
            <person name="Pandey A.P."/>
            <person name="Papenfuss A.P."/>
            <person name="Gasser R.B.G."/>
            <person name="Fischer K.F."/>
        </authorList>
    </citation>
    <scope>NUCLEOTIDE SEQUENCE</scope>
    <source>
        <strain evidence="5">SSS_KF_BRIS2020</strain>
    </source>
</reference>
<dbReference type="GO" id="GO:0008168">
    <property type="term" value="F:methyltransferase activity"/>
    <property type="evidence" value="ECO:0007669"/>
    <property type="project" value="UniProtKB-KW"/>
</dbReference>
<evidence type="ECO:0000259" key="4">
    <source>
        <dbReference type="PROSITE" id="PS51675"/>
    </source>
</evidence>
<dbReference type="OrthoDB" id="278300at2759"/>
<dbReference type="PANTHER" id="PTHR13563:SF5">
    <property type="entry name" value="TRNA METHYLTRANSFERASE 10 HOMOLOG C"/>
    <property type="match status" value="1"/>
</dbReference>
<dbReference type="PANTHER" id="PTHR13563">
    <property type="entry name" value="TRNA (GUANINE-9-) METHYLTRANSFERASE"/>
    <property type="match status" value="1"/>
</dbReference>
<evidence type="ECO:0000256" key="1">
    <source>
        <dbReference type="ARBA" id="ARBA00022603"/>
    </source>
</evidence>
<dbReference type="GO" id="GO:0000049">
    <property type="term" value="F:tRNA binding"/>
    <property type="evidence" value="ECO:0007669"/>
    <property type="project" value="TreeGrafter"/>
</dbReference>
<keyword evidence="2 5" id="KW-0808">Transferase</keyword>
<dbReference type="Gene3D" id="3.40.1280.30">
    <property type="match status" value="1"/>
</dbReference>
<evidence type="ECO:0000313" key="5">
    <source>
        <dbReference type="EMBL" id="KAF7495374.1"/>
    </source>
</evidence>
<organism evidence="5">
    <name type="scientific">Sarcoptes scabiei</name>
    <name type="common">Itch mite</name>
    <name type="synonym">Acarus scabiei</name>
    <dbReference type="NCBI Taxonomy" id="52283"/>
    <lineage>
        <taxon>Eukaryota</taxon>
        <taxon>Metazoa</taxon>
        <taxon>Ecdysozoa</taxon>
        <taxon>Arthropoda</taxon>
        <taxon>Chelicerata</taxon>
        <taxon>Arachnida</taxon>
        <taxon>Acari</taxon>
        <taxon>Acariformes</taxon>
        <taxon>Sarcoptiformes</taxon>
        <taxon>Astigmata</taxon>
        <taxon>Psoroptidia</taxon>
        <taxon>Sarcoptoidea</taxon>
        <taxon>Sarcoptidae</taxon>
        <taxon>Sarcoptinae</taxon>
        <taxon>Sarcoptes</taxon>
    </lineage>
</organism>
<dbReference type="EnsemblMetazoa" id="SSS_2379s_mrna">
    <property type="protein sequence ID" value="KAF7495374.1"/>
    <property type="gene ID" value="SSS_2379"/>
</dbReference>
<dbReference type="GO" id="GO:0032259">
    <property type="term" value="P:methylation"/>
    <property type="evidence" value="ECO:0007669"/>
    <property type="project" value="UniProtKB-KW"/>
</dbReference>
<dbReference type="PROSITE" id="PS51675">
    <property type="entry name" value="SAM_MT_TRM10"/>
    <property type="match status" value="1"/>
</dbReference>
<dbReference type="GO" id="GO:0005739">
    <property type="term" value="C:mitochondrion"/>
    <property type="evidence" value="ECO:0007669"/>
    <property type="project" value="TreeGrafter"/>
</dbReference>
<gene>
    <name evidence="5" type="ORF">SSS_2379</name>
</gene>
<dbReference type="Proteomes" id="UP000070412">
    <property type="component" value="Unassembled WGS sequence"/>
</dbReference>
<reference evidence="6" key="3">
    <citation type="submission" date="2022-06" db="UniProtKB">
        <authorList>
            <consortium name="EnsemblMetazoa"/>
        </authorList>
    </citation>
    <scope>IDENTIFICATION</scope>
</reference>
<evidence type="ECO:0000313" key="7">
    <source>
        <dbReference type="Proteomes" id="UP000070412"/>
    </source>
</evidence>
<protein>
    <submittedName>
        <fullName evidence="5">tRNA methyltransferase 10 -like protein A</fullName>
    </submittedName>
</protein>
<keyword evidence="1 5" id="KW-0489">Methyltransferase</keyword>
<evidence type="ECO:0000256" key="2">
    <source>
        <dbReference type="ARBA" id="ARBA00022679"/>
    </source>
</evidence>
<dbReference type="InterPro" id="IPR038459">
    <property type="entry name" value="MT_TRM10-typ_sf"/>
</dbReference>
<dbReference type="GO" id="GO:0070131">
    <property type="term" value="P:positive regulation of mitochondrial translation"/>
    <property type="evidence" value="ECO:0007669"/>
    <property type="project" value="TreeGrafter"/>
</dbReference>
<proteinExistence type="predicted"/>
<dbReference type="EMBL" id="WVUK01000048">
    <property type="protein sequence ID" value="KAF7495374.1"/>
    <property type="molecule type" value="Genomic_DNA"/>
</dbReference>
<accession>A0A834VHC7</accession>
<sequence length="287" mass="34075">MDQTNYHPFDVVENQSENDNNLECQDVSNLSKRMRKRLIRRMKWEENRSERKRKQKERRKLKKSIPNSFKKIIKMSESKCQANIIIDCDYQNYMNEDELKKLCNQLNRCYSLNRHSDAPVNLYFTSIKGKLQNFMKSLHPGYARWDVFLSEKHWSEIFSSKIIYLTGDSSNILPDCKEIQDSNDIFVIGGLIDHNRHKGLSLKRAIEEYKVQHSRLPLDLHIKLTQSRILSIPHVFEIMLNAVNKSMDDWSMIFKKVIPIRKQQLQIITDLEDSNKNEISMELIQKL</sequence>
<dbReference type="InterPro" id="IPR028564">
    <property type="entry name" value="MT_TRM10-typ"/>
</dbReference>
<dbReference type="InterPro" id="IPR007356">
    <property type="entry name" value="tRNA_m1G_MeTrfase_euk"/>
</dbReference>
<dbReference type="GO" id="GO:0097745">
    <property type="term" value="P:mitochondrial tRNA 5'-end processing"/>
    <property type="evidence" value="ECO:0007669"/>
    <property type="project" value="TreeGrafter"/>
</dbReference>
<reference evidence="7" key="1">
    <citation type="journal article" date="2020" name="PLoS Negl. Trop. Dis.">
        <title>High-quality nuclear genome for Sarcoptes scabiei-A critical resource for a neglected parasite.</title>
        <authorList>
            <person name="Korhonen P.K."/>
            <person name="Gasser R.B."/>
            <person name="Ma G."/>
            <person name="Wang T."/>
            <person name="Stroehlein A.J."/>
            <person name="Young N.D."/>
            <person name="Ang C.S."/>
            <person name="Fernando D.D."/>
            <person name="Lu H.C."/>
            <person name="Taylor S."/>
            <person name="Reynolds S.L."/>
            <person name="Mofiz E."/>
            <person name="Najaraj S.H."/>
            <person name="Gowda H."/>
            <person name="Madugundu A."/>
            <person name="Renuse S."/>
            <person name="Holt D."/>
            <person name="Pandey A."/>
            <person name="Papenfuss A.T."/>
            <person name="Fischer K."/>
        </authorList>
    </citation>
    <scope>NUCLEOTIDE SEQUENCE [LARGE SCALE GENOMIC DNA]</scope>
</reference>
<evidence type="ECO:0000313" key="6">
    <source>
        <dbReference type="EnsemblMetazoa" id="KAF7495374.1"/>
    </source>
</evidence>